<dbReference type="AlphaFoldDB" id="A0ABC8LRZ0"/>
<dbReference type="Proteomes" id="UP001642260">
    <property type="component" value="Unassembled WGS sequence"/>
</dbReference>
<accession>A0ABC8LRZ0</accession>
<dbReference type="InterPro" id="IPR012340">
    <property type="entry name" value="NA-bd_OB-fold"/>
</dbReference>
<reference evidence="1 2" key="1">
    <citation type="submission" date="2022-03" db="EMBL/GenBank/DDBJ databases">
        <authorList>
            <person name="Macdonald S."/>
            <person name="Ahmed S."/>
            <person name="Newling K."/>
        </authorList>
    </citation>
    <scope>NUCLEOTIDE SEQUENCE [LARGE SCALE GENOMIC DNA]</scope>
</reference>
<dbReference type="EMBL" id="CAKOAT010710710">
    <property type="protein sequence ID" value="CAH8386565.1"/>
    <property type="molecule type" value="Genomic_DNA"/>
</dbReference>
<keyword evidence="2" id="KW-1185">Reference proteome</keyword>
<evidence type="ECO:0000313" key="1">
    <source>
        <dbReference type="EMBL" id="CAH8386565.1"/>
    </source>
</evidence>
<gene>
    <name evidence="1" type="ORF">ERUC_LOCUS39048</name>
</gene>
<organism evidence="1 2">
    <name type="scientific">Eruca vesicaria subsp. sativa</name>
    <name type="common">Garden rocket</name>
    <name type="synonym">Eruca sativa</name>
    <dbReference type="NCBI Taxonomy" id="29727"/>
    <lineage>
        <taxon>Eukaryota</taxon>
        <taxon>Viridiplantae</taxon>
        <taxon>Streptophyta</taxon>
        <taxon>Embryophyta</taxon>
        <taxon>Tracheophyta</taxon>
        <taxon>Spermatophyta</taxon>
        <taxon>Magnoliopsida</taxon>
        <taxon>eudicotyledons</taxon>
        <taxon>Gunneridae</taxon>
        <taxon>Pentapetalae</taxon>
        <taxon>rosids</taxon>
        <taxon>malvids</taxon>
        <taxon>Brassicales</taxon>
        <taxon>Brassicaceae</taxon>
        <taxon>Brassiceae</taxon>
        <taxon>Eruca</taxon>
    </lineage>
</organism>
<protein>
    <recommendedName>
        <fullName evidence="3">Replication factor A C-terminal domain-containing protein</fullName>
    </recommendedName>
</protein>
<name>A0ABC8LRZ0_ERUVS</name>
<evidence type="ECO:0000313" key="2">
    <source>
        <dbReference type="Proteomes" id="UP001642260"/>
    </source>
</evidence>
<proteinExistence type="predicted"/>
<evidence type="ECO:0008006" key="3">
    <source>
        <dbReference type="Google" id="ProtNLM"/>
    </source>
</evidence>
<sequence>MFSAIVAWFECKATVDVVVHGSPWYYIGCRVCHTKATKGPTSLMCKKCGKHEVNGTKLSVYDNNDQAVFVILGEAGLELTWKKALERVESYLEVNESMGDDHLIPVPQTLVDSIGRTYRFTVKVSDHNLRPDTRFDFHKGTPS</sequence>
<dbReference type="Gene3D" id="2.40.50.140">
    <property type="entry name" value="Nucleic acid-binding proteins"/>
    <property type="match status" value="1"/>
</dbReference>
<comment type="caution">
    <text evidence="1">The sequence shown here is derived from an EMBL/GenBank/DDBJ whole genome shotgun (WGS) entry which is preliminary data.</text>
</comment>
<dbReference type="SUPFAM" id="SSF50249">
    <property type="entry name" value="Nucleic acid-binding proteins"/>
    <property type="match status" value="1"/>
</dbReference>